<keyword evidence="2" id="KW-1185">Reference proteome</keyword>
<accession>A0AAD6LSK0</accession>
<organism evidence="1 2">
    <name type="scientific">Populus alba x Populus x berolinensis</name>
    <dbReference type="NCBI Taxonomy" id="444605"/>
    <lineage>
        <taxon>Eukaryota</taxon>
        <taxon>Viridiplantae</taxon>
        <taxon>Streptophyta</taxon>
        <taxon>Embryophyta</taxon>
        <taxon>Tracheophyta</taxon>
        <taxon>Spermatophyta</taxon>
        <taxon>Magnoliopsida</taxon>
        <taxon>eudicotyledons</taxon>
        <taxon>Gunneridae</taxon>
        <taxon>Pentapetalae</taxon>
        <taxon>rosids</taxon>
        <taxon>fabids</taxon>
        <taxon>Malpighiales</taxon>
        <taxon>Salicaceae</taxon>
        <taxon>Saliceae</taxon>
        <taxon>Populus</taxon>
    </lineage>
</organism>
<dbReference type="EMBL" id="JAQIZT010000014">
    <property type="protein sequence ID" value="KAJ6972492.1"/>
    <property type="molecule type" value="Genomic_DNA"/>
</dbReference>
<evidence type="ECO:0000313" key="2">
    <source>
        <dbReference type="Proteomes" id="UP001164929"/>
    </source>
</evidence>
<protein>
    <submittedName>
        <fullName evidence="1">Uncharacterized protein</fullName>
    </submittedName>
</protein>
<evidence type="ECO:0000313" key="1">
    <source>
        <dbReference type="EMBL" id="KAJ6972492.1"/>
    </source>
</evidence>
<comment type="caution">
    <text evidence="1">The sequence shown here is derived from an EMBL/GenBank/DDBJ whole genome shotgun (WGS) entry which is preliminary data.</text>
</comment>
<proteinExistence type="predicted"/>
<name>A0AAD6LSK0_9ROSI</name>
<gene>
    <name evidence="1" type="ORF">NC653_032931</name>
</gene>
<dbReference type="Proteomes" id="UP001164929">
    <property type="component" value="Chromosome 14"/>
</dbReference>
<dbReference type="AlphaFoldDB" id="A0AAD6LSK0"/>
<reference evidence="1" key="1">
    <citation type="journal article" date="2023" name="Mol. Ecol. Resour.">
        <title>Chromosome-level genome assembly of a triploid poplar Populus alba 'Berolinensis'.</title>
        <authorList>
            <person name="Chen S."/>
            <person name="Yu Y."/>
            <person name="Wang X."/>
            <person name="Wang S."/>
            <person name="Zhang T."/>
            <person name="Zhou Y."/>
            <person name="He R."/>
            <person name="Meng N."/>
            <person name="Wang Y."/>
            <person name="Liu W."/>
            <person name="Liu Z."/>
            <person name="Liu J."/>
            <person name="Guo Q."/>
            <person name="Huang H."/>
            <person name="Sederoff R.R."/>
            <person name="Wang G."/>
            <person name="Qu G."/>
            <person name="Chen S."/>
        </authorList>
    </citation>
    <scope>NUCLEOTIDE SEQUENCE</scope>
    <source>
        <strain evidence="1">SC-2020</strain>
    </source>
</reference>
<sequence length="62" mass="6496">MYPLPSLNPDGLSSNGPTISSVVMLYPYDHNTGYGSAEHLGFGSPGLGSTLCNSTDVEAHRI</sequence>